<evidence type="ECO:0000313" key="1">
    <source>
        <dbReference type="EMBL" id="WWP22694.1"/>
    </source>
</evidence>
<sequence>MNNYGQLLIKERAMRNGELMSMTTSKKSNLFNLNDLYRRLPKKPFIKGRKQELEIMMMYDWLHGIEGDEEYWEEYKSKVIENS</sequence>
<organism evidence="1 2">
    <name type="scientific">Paenibacillus amylolyticus</name>
    <dbReference type="NCBI Taxonomy" id="1451"/>
    <lineage>
        <taxon>Bacteria</taxon>
        <taxon>Bacillati</taxon>
        <taxon>Bacillota</taxon>
        <taxon>Bacilli</taxon>
        <taxon>Bacillales</taxon>
        <taxon>Paenibacillaceae</taxon>
        <taxon>Paenibacillus</taxon>
    </lineage>
</organism>
<protein>
    <submittedName>
        <fullName evidence="1">Uncharacterized protein</fullName>
    </submittedName>
</protein>
<gene>
    <name evidence="1" type="ORF">V6668_11135</name>
</gene>
<dbReference type="RefSeq" id="WP_338708443.1">
    <property type="nucleotide sequence ID" value="NZ_CP145892.1"/>
</dbReference>
<dbReference type="AlphaFoldDB" id="A0ABD8AYU4"/>
<dbReference type="EMBL" id="CP145892">
    <property type="protein sequence ID" value="WWP22694.1"/>
    <property type="molecule type" value="Genomic_DNA"/>
</dbReference>
<dbReference type="Proteomes" id="UP001364764">
    <property type="component" value="Chromosome"/>
</dbReference>
<accession>A0ABD8AYU4</accession>
<evidence type="ECO:0000313" key="2">
    <source>
        <dbReference type="Proteomes" id="UP001364764"/>
    </source>
</evidence>
<reference evidence="1 2" key="1">
    <citation type="submission" date="2024-02" db="EMBL/GenBank/DDBJ databases">
        <title>Complete sequences of two Paenibacillus sp. strains and one Lysinibacillus strain isolated from the environment on STAA medium highlight biotechnological potential.</title>
        <authorList>
            <person name="Attere S.A."/>
            <person name="Piche L.C."/>
            <person name="Intertaglia L."/>
            <person name="Lami R."/>
            <person name="Charette S.J."/>
            <person name="Vincent A.T."/>
        </authorList>
    </citation>
    <scope>NUCLEOTIDE SEQUENCE [LARGE SCALE GENOMIC DNA]</scope>
    <source>
        <strain evidence="1 2">Y5S-7</strain>
    </source>
</reference>
<proteinExistence type="predicted"/>
<name>A0ABD8AYU4_PAEAM</name>
<dbReference type="GeneID" id="93476026"/>